<feature type="transmembrane region" description="Helical" evidence="6">
    <location>
        <begin position="182"/>
        <end position="204"/>
    </location>
</feature>
<protein>
    <submittedName>
        <fullName evidence="7">Oligosaccharide flippase family protein</fullName>
    </submittedName>
</protein>
<evidence type="ECO:0000313" key="7">
    <source>
        <dbReference type="EMBL" id="NLR78613.1"/>
    </source>
</evidence>
<evidence type="ECO:0000256" key="2">
    <source>
        <dbReference type="ARBA" id="ARBA00022475"/>
    </source>
</evidence>
<keyword evidence="8" id="KW-1185">Reference proteome</keyword>
<evidence type="ECO:0000256" key="1">
    <source>
        <dbReference type="ARBA" id="ARBA00004651"/>
    </source>
</evidence>
<dbReference type="Proteomes" id="UP000552864">
    <property type="component" value="Unassembled WGS sequence"/>
</dbReference>
<comment type="subcellular location">
    <subcellularLocation>
        <location evidence="1">Cell membrane</location>
        <topology evidence="1">Multi-pass membrane protein</topology>
    </subcellularLocation>
</comment>
<dbReference type="Pfam" id="PF01943">
    <property type="entry name" value="Polysacc_synt"/>
    <property type="match status" value="1"/>
</dbReference>
<evidence type="ECO:0000256" key="5">
    <source>
        <dbReference type="ARBA" id="ARBA00023136"/>
    </source>
</evidence>
<feature type="transmembrane region" description="Helical" evidence="6">
    <location>
        <begin position="156"/>
        <end position="176"/>
    </location>
</feature>
<feature type="transmembrane region" description="Helical" evidence="6">
    <location>
        <begin position="230"/>
        <end position="251"/>
    </location>
</feature>
<feature type="transmembrane region" description="Helical" evidence="6">
    <location>
        <begin position="373"/>
        <end position="392"/>
    </location>
</feature>
<keyword evidence="2" id="KW-1003">Cell membrane</keyword>
<feature type="transmembrane region" description="Helical" evidence="6">
    <location>
        <begin position="398"/>
        <end position="418"/>
    </location>
</feature>
<reference evidence="7 8" key="1">
    <citation type="submission" date="2020-04" db="EMBL/GenBank/DDBJ databases">
        <authorList>
            <person name="Yin C."/>
        </authorList>
    </citation>
    <scope>NUCLEOTIDE SEQUENCE [LARGE SCALE GENOMIC DNA]</scope>
    <source>
        <strain evidence="7 8">Ak56</strain>
    </source>
</reference>
<evidence type="ECO:0000313" key="8">
    <source>
        <dbReference type="Proteomes" id="UP000552864"/>
    </source>
</evidence>
<proteinExistence type="predicted"/>
<organism evidence="7 8">
    <name type="scientific">Chitinophaga eiseniae</name>
    <dbReference type="NCBI Taxonomy" id="634771"/>
    <lineage>
        <taxon>Bacteria</taxon>
        <taxon>Pseudomonadati</taxon>
        <taxon>Bacteroidota</taxon>
        <taxon>Chitinophagia</taxon>
        <taxon>Chitinophagales</taxon>
        <taxon>Chitinophagaceae</taxon>
        <taxon>Chitinophaga</taxon>
    </lineage>
</organism>
<dbReference type="PANTHER" id="PTHR30250">
    <property type="entry name" value="PST FAMILY PREDICTED COLANIC ACID TRANSPORTER"/>
    <property type="match status" value="1"/>
</dbReference>
<dbReference type="PANTHER" id="PTHR30250:SF11">
    <property type="entry name" value="O-ANTIGEN TRANSPORTER-RELATED"/>
    <property type="match status" value="1"/>
</dbReference>
<name>A0A847SFS8_9BACT</name>
<accession>A0A847SFS8</accession>
<dbReference type="InterPro" id="IPR002797">
    <property type="entry name" value="Polysacc_synth"/>
</dbReference>
<feature type="transmembrane region" description="Helical" evidence="6">
    <location>
        <begin position="103"/>
        <end position="122"/>
    </location>
</feature>
<sequence>MIPYLKGLVTGKLHRSVLVKNYLYLSMYQVINFLAPIIIIPHIVKVLGIEKYGSVVFSYAFVTYFAIFTDYGFNLSATRDISISRDDEVAVNHIFNRVIQSKLLLYCIAFILFTVIVYIIPVFRKELLLHYCSFILVLTQTLLPIWFFQGLEDMRFIAMLNAISKLCFIGLIFIIVRTPEHYILVNLLQGLGGLFSCVICYILIKKKYNISYVRIPIKEIFKEIKDGTSLFISGFAVSVYVNSNTFLLGMFANRMTLGYYGIAEKVVLAVKQLLIVFSQVVYPYMCKITNEPFDKTRRFLKTAFIPFAYIIIASCICIFLFSDYIVLYAIKGKNVELSNLLKLFSFLPIIVLFDIPAYQVLLAYNLRKAYSTILISGCVLNILINFVLSYYFKAWGTVTSVLITELYITFGLNILLHVKYPQYSLLKRINK</sequence>
<keyword evidence="4 6" id="KW-1133">Transmembrane helix</keyword>
<dbReference type="InterPro" id="IPR050833">
    <property type="entry name" value="Poly_Biosynth_Transport"/>
</dbReference>
<feature type="transmembrane region" description="Helical" evidence="6">
    <location>
        <begin position="56"/>
        <end position="75"/>
    </location>
</feature>
<evidence type="ECO:0000256" key="3">
    <source>
        <dbReference type="ARBA" id="ARBA00022692"/>
    </source>
</evidence>
<feature type="transmembrane region" description="Helical" evidence="6">
    <location>
        <begin position="128"/>
        <end position="149"/>
    </location>
</feature>
<evidence type="ECO:0000256" key="4">
    <source>
        <dbReference type="ARBA" id="ARBA00022989"/>
    </source>
</evidence>
<dbReference type="GO" id="GO:0005886">
    <property type="term" value="C:plasma membrane"/>
    <property type="evidence" value="ECO:0007669"/>
    <property type="project" value="UniProtKB-SubCell"/>
</dbReference>
<feature type="transmembrane region" description="Helical" evidence="6">
    <location>
        <begin position="257"/>
        <end position="282"/>
    </location>
</feature>
<dbReference type="RefSeq" id="WP_168738008.1">
    <property type="nucleotide sequence ID" value="NZ_JABAHZ010000002.1"/>
</dbReference>
<feature type="transmembrane region" description="Helical" evidence="6">
    <location>
        <begin position="303"/>
        <end position="326"/>
    </location>
</feature>
<dbReference type="AlphaFoldDB" id="A0A847SFS8"/>
<comment type="caution">
    <text evidence="7">The sequence shown here is derived from an EMBL/GenBank/DDBJ whole genome shotgun (WGS) entry which is preliminary data.</text>
</comment>
<keyword evidence="5 6" id="KW-0472">Membrane</keyword>
<feature type="transmembrane region" description="Helical" evidence="6">
    <location>
        <begin position="346"/>
        <end position="366"/>
    </location>
</feature>
<feature type="transmembrane region" description="Helical" evidence="6">
    <location>
        <begin position="21"/>
        <end position="44"/>
    </location>
</feature>
<dbReference type="EMBL" id="JABAHZ010000002">
    <property type="protein sequence ID" value="NLR78613.1"/>
    <property type="molecule type" value="Genomic_DNA"/>
</dbReference>
<evidence type="ECO:0000256" key="6">
    <source>
        <dbReference type="SAM" id="Phobius"/>
    </source>
</evidence>
<keyword evidence="3 6" id="KW-0812">Transmembrane</keyword>
<gene>
    <name evidence="7" type="ORF">HGH91_08260</name>
</gene>